<dbReference type="Proteomes" id="UP000886998">
    <property type="component" value="Unassembled WGS sequence"/>
</dbReference>
<evidence type="ECO:0000313" key="2">
    <source>
        <dbReference type="Proteomes" id="UP000886998"/>
    </source>
</evidence>
<protein>
    <submittedName>
        <fullName evidence="1">Uncharacterized protein</fullName>
    </submittedName>
</protein>
<organism evidence="1 2">
    <name type="scientific">Trichonephila inaurata madagascariensis</name>
    <dbReference type="NCBI Taxonomy" id="2747483"/>
    <lineage>
        <taxon>Eukaryota</taxon>
        <taxon>Metazoa</taxon>
        <taxon>Ecdysozoa</taxon>
        <taxon>Arthropoda</taxon>
        <taxon>Chelicerata</taxon>
        <taxon>Arachnida</taxon>
        <taxon>Araneae</taxon>
        <taxon>Araneomorphae</taxon>
        <taxon>Entelegynae</taxon>
        <taxon>Araneoidea</taxon>
        <taxon>Nephilidae</taxon>
        <taxon>Trichonephila</taxon>
        <taxon>Trichonephila inaurata</taxon>
    </lineage>
</organism>
<keyword evidence="2" id="KW-1185">Reference proteome</keyword>
<proteinExistence type="predicted"/>
<name>A0A8X7C9I7_9ARAC</name>
<dbReference type="EMBL" id="BMAV01014466">
    <property type="protein sequence ID" value="GFY62899.1"/>
    <property type="molecule type" value="Genomic_DNA"/>
</dbReference>
<sequence>MSSNFDGTPTYQRSMVLQKTVSKQVTFLPKYSVLDKPLCSRNYEYQHQFQVSSVENYPGKISCRNLLKGRNTAHVFSEVSLTTAGASGRSPFYFIPKRGAERDVFGVVPWVGDSFLET</sequence>
<evidence type="ECO:0000313" key="1">
    <source>
        <dbReference type="EMBL" id="GFY62899.1"/>
    </source>
</evidence>
<dbReference type="AlphaFoldDB" id="A0A8X7C9I7"/>
<comment type="caution">
    <text evidence="1">The sequence shown here is derived from an EMBL/GenBank/DDBJ whole genome shotgun (WGS) entry which is preliminary data.</text>
</comment>
<gene>
    <name evidence="1" type="ORF">TNIN_264931</name>
</gene>
<accession>A0A8X7C9I7</accession>
<reference evidence="1" key="1">
    <citation type="submission" date="2020-08" db="EMBL/GenBank/DDBJ databases">
        <title>Multicomponent nature underlies the extraordinary mechanical properties of spider dragline silk.</title>
        <authorList>
            <person name="Kono N."/>
            <person name="Nakamura H."/>
            <person name="Mori M."/>
            <person name="Yoshida Y."/>
            <person name="Ohtoshi R."/>
            <person name="Malay A.D."/>
            <person name="Moran D.A.P."/>
            <person name="Tomita M."/>
            <person name="Numata K."/>
            <person name="Arakawa K."/>
        </authorList>
    </citation>
    <scope>NUCLEOTIDE SEQUENCE</scope>
</reference>